<dbReference type="PANTHER" id="PTHR10157:SF40">
    <property type="entry name" value="MOXD1 HOMOLOG 2"/>
    <property type="match status" value="1"/>
</dbReference>
<dbReference type="GO" id="GO:0042420">
    <property type="term" value="P:dopamine catabolic process"/>
    <property type="evidence" value="ECO:0007669"/>
    <property type="project" value="TreeGrafter"/>
</dbReference>
<dbReference type="GO" id="GO:0042421">
    <property type="term" value="P:norepinephrine biosynthetic process"/>
    <property type="evidence" value="ECO:0007669"/>
    <property type="project" value="TreeGrafter"/>
</dbReference>
<dbReference type="Pfam" id="PF03351">
    <property type="entry name" value="DOMON"/>
    <property type="match status" value="1"/>
</dbReference>
<dbReference type="GO" id="GO:0004500">
    <property type="term" value="F:dopamine beta-monooxygenase activity"/>
    <property type="evidence" value="ECO:0007669"/>
    <property type="project" value="InterPro"/>
</dbReference>
<dbReference type="VEuPathDB" id="VectorBase:AATE003782"/>
<dbReference type="EnsemblMetazoa" id="AATE003782-RA">
    <property type="protein sequence ID" value="AATE003782-PA.1"/>
    <property type="gene ID" value="AATE003782"/>
</dbReference>
<sequence length="146" mass="15863">MCVPLGGSRRSPSTQRRRLDLSASSCPRGMTAAVLVLVVLNLSLASAAHWDHAVFLDDDYRLLWSITGQDITFEVQARTKGYIGLGFSKDGTIYGADVVIGWVDQGQVHFQAQSLSGLDLGPRSFLVWAALEVSCPLDAAAWQKLK</sequence>
<dbReference type="GO" id="GO:0005615">
    <property type="term" value="C:extracellular space"/>
    <property type="evidence" value="ECO:0007669"/>
    <property type="project" value="TreeGrafter"/>
</dbReference>
<dbReference type="InterPro" id="IPR000945">
    <property type="entry name" value="DBH-like"/>
</dbReference>
<dbReference type="InterPro" id="IPR045266">
    <property type="entry name" value="DOH_DOMON"/>
</dbReference>
<dbReference type="GO" id="GO:0006589">
    <property type="term" value="P:octopamine biosynthetic process"/>
    <property type="evidence" value="ECO:0007669"/>
    <property type="project" value="TreeGrafter"/>
</dbReference>
<dbReference type="PANTHER" id="PTHR10157">
    <property type="entry name" value="DOPAMINE BETA HYDROXYLASE RELATED"/>
    <property type="match status" value="1"/>
</dbReference>
<dbReference type="PROSITE" id="PS50836">
    <property type="entry name" value="DOMON"/>
    <property type="match status" value="1"/>
</dbReference>
<reference evidence="1" key="1">
    <citation type="submission" date="2022-08" db="UniProtKB">
        <authorList>
            <consortium name="EnsemblMetazoa"/>
        </authorList>
    </citation>
    <scope>IDENTIFICATION</scope>
    <source>
        <strain evidence="1">EBRO</strain>
    </source>
</reference>
<name>A0A182IQY1_ANOAO</name>
<evidence type="ECO:0000313" key="1">
    <source>
        <dbReference type="EnsemblMetazoa" id="AATE003782-PA.1"/>
    </source>
</evidence>
<dbReference type="CDD" id="cd09631">
    <property type="entry name" value="DOMON_DOH"/>
    <property type="match status" value="1"/>
</dbReference>
<proteinExistence type="predicted"/>
<protein>
    <submittedName>
        <fullName evidence="1">DOMON domain-containing protein</fullName>
    </submittedName>
</protein>
<organism evidence="1">
    <name type="scientific">Anopheles atroparvus</name>
    <name type="common">European mosquito</name>
    <dbReference type="NCBI Taxonomy" id="41427"/>
    <lineage>
        <taxon>Eukaryota</taxon>
        <taxon>Metazoa</taxon>
        <taxon>Ecdysozoa</taxon>
        <taxon>Arthropoda</taxon>
        <taxon>Hexapoda</taxon>
        <taxon>Insecta</taxon>
        <taxon>Pterygota</taxon>
        <taxon>Neoptera</taxon>
        <taxon>Endopterygota</taxon>
        <taxon>Diptera</taxon>
        <taxon>Nematocera</taxon>
        <taxon>Culicoidea</taxon>
        <taxon>Culicidae</taxon>
        <taxon>Anophelinae</taxon>
        <taxon>Anopheles</taxon>
    </lineage>
</organism>
<accession>A0A182IQY1</accession>
<dbReference type="InterPro" id="IPR005018">
    <property type="entry name" value="DOMON_domain"/>
</dbReference>
<dbReference type="AlphaFoldDB" id="A0A182IQY1"/>
<dbReference type="GO" id="GO:0030667">
    <property type="term" value="C:secretory granule membrane"/>
    <property type="evidence" value="ECO:0007669"/>
    <property type="project" value="TreeGrafter"/>
</dbReference>
<dbReference type="GO" id="GO:0005507">
    <property type="term" value="F:copper ion binding"/>
    <property type="evidence" value="ECO:0007669"/>
    <property type="project" value="TreeGrafter"/>
</dbReference>